<gene>
    <name evidence="8" type="primary">lprE_2</name>
    <name evidence="8" type="ORF">LAUMK13_04739</name>
</gene>
<keyword evidence="7" id="KW-0812">Transmembrane</keyword>
<feature type="compositionally biased region" description="Polar residues" evidence="6">
    <location>
        <begin position="38"/>
        <end position="50"/>
    </location>
</feature>
<dbReference type="Proteomes" id="UP000267289">
    <property type="component" value="Unassembled WGS sequence"/>
</dbReference>
<evidence type="ECO:0000256" key="6">
    <source>
        <dbReference type="SAM" id="MobiDB-lite"/>
    </source>
</evidence>
<accession>A0A498QE82</accession>
<evidence type="ECO:0000256" key="7">
    <source>
        <dbReference type="SAM" id="Phobius"/>
    </source>
</evidence>
<evidence type="ECO:0000313" key="8">
    <source>
        <dbReference type="EMBL" id="VBA43886.1"/>
    </source>
</evidence>
<dbReference type="AlphaFoldDB" id="A0A498QE82"/>
<proteinExistence type="predicted"/>
<dbReference type="InterPro" id="IPR025971">
    <property type="entry name" value="LppP/LprE"/>
</dbReference>
<keyword evidence="7" id="KW-1133">Transmembrane helix</keyword>
<feature type="transmembrane region" description="Helical" evidence="7">
    <location>
        <begin position="83"/>
        <end position="107"/>
    </location>
</feature>
<dbReference type="Pfam" id="PF14041">
    <property type="entry name" value="Lipoprotein_21"/>
    <property type="match status" value="1"/>
</dbReference>
<evidence type="ECO:0000256" key="1">
    <source>
        <dbReference type="ARBA" id="ARBA00022475"/>
    </source>
</evidence>
<evidence type="ECO:0000256" key="2">
    <source>
        <dbReference type="ARBA" id="ARBA00022729"/>
    </source>
</evidence>
<feature type="compositionally biased region" description="Low complexity" evidence="6">
    <location>
        <begin position="112"/>
        <end position="142"/>
    </location>
</feature>
<protein>
    <submittedName>
        <fullName evidence="8">Lipoprotein LprE</fullName>
    </submittedName>
</protein>
<dbReference type="EMBL" id="UPHQ01000253">
    <property type="protein sequence ID" value="VBA43886.1"/>
    <property type="molecule type" value="Genomic_DNA"/>
</dbReference>
<keyword evidence="2" id="KW-0732">Signal</keyword>
<name>A0A498QE82_9MYCO</name>
<keyword evidence="3 7" id="KW-0472">Membrane</keyword>
<sequence>MWADSPAEQRLLGGRFISPTCTVWLQFAKLGSTGEASAAQQGGVSGTNMASGDIDRNWPPPAYEPSDDVDTTPPSGLARSARAIGLAAALLAVLAVVAVVIVAVVVFSGKPRPGAGPSAAPTTAPSNPPTTTSTAPAGPCGPDEATAVSAALAQLPPDKKTGKAWNPTPQFSDYDPCADLSAVVVTVVDATRSSPDQALMFHRGAFVGTATPVAYPFTELEVPASTDDLVVLTYRSRQSCDACDDGTLTTVGFQWQGDHVQMLDPPPESLDAPP</sequence>
<keyword evidence="9" id="KW-1185">Reference proteome</keyword>
<reference evidence="8 9" key="1">
    <citation type="submission" date="2018-09" db="EMBL/GenBank/DDBJ databases">
        <authorList>
            <person name="Tagini F."/>
        </authorList>
    </citation>
    <scope>NUCLEOTIDE SEQUENCE [LARGE SCALE GENOMIC DNA]</scope>
    <source>
        <strain evidence="8 9">MK13</strain>
    </source>
</reference>
<evidence type="ECO:0000256" key="4">
    <source>
        <dbReference type="ARBA" id="ARBA00023139"/>
    </source>
</evidence>
<evidence type="ECO:0000313" key="9">
    <source>
        <dbReference type="Proteomes" id="UP000267289"/>
    </source>
</evidence>
<evidence type="ECO:0000256" key="5">
    <source>
        <dbReference type="ARBA" id="ARBA00023288"/>
    </source>
</evidence>
<keyword evidence="1" id="KW-1003">Cell membrane</keyword>
<feature type="region of interest" description="Disordered" evidence="6">
    <location>
        <begin position="112"/>
        <end position="144"/>
    </location>
</feature>
<organism evidence="8 9">
    <name type="scientific">Mycobacterium innocens</name>
    <dbReference type="NCBI Taxonomy" id="2341083"/>
    <lineage>
        <taxon>Bacteria</taxon>
        <taxon>Bacillati</taxon>
        <taxon>Actinomycetota</taxon>
        <taxon>Actinomycetes</taxon>
        <taxon>Mycobacteriales</taxon>
        <taxon>Mycobacteriaceae</taxon>
        <taxon>Mycobacterium</taxon>
    </lineage>
</organism>
<keyword evidence="4" id="KW-0564">Palmitate</keyword>
<keyword evidence="5 8" id="KW-0449">Lipoprotein</keyword>
<evidence type="ECO:0000256" key="3">
    <source>
        <dbReference type="ARBA" id="ARBA00023136"/>
    </source>
</evidence>
<feature type="region of interest" description="Disordered" evidence="6">
    <location>
        <begin position="38"/>
        <end position="74"/>
    </location>
</feature>